<protein>
    <submittedName>
        <fullName evidence="2">DUF4091 domain-containing protein</fullName>
    </submittedName>
</protein>
<sequence>MSTPLCAGLCTSLQKIFPDTAPAFFEPLCFSMLQNERKSFQLAVQAKKGDAVELALSGPLAGFVRASCVRLVPAGLTAPKWADSFYLDKKRKAYPDLLLPLDGDAFAAEFDGWNAVWFELSGELPAGRHTLTVTVRANGAETDLQANIEVLPVKLPQQTLIYTNWFHTDCLMRYYNTEAFSEDYWRITEAFLKTACDYGMNCVLTPLFTPPLDTKVGGERPTVQLVDVTVTGKDSYAFGFEKLEKWVEMAKRCGVRYFEMSHFFTQWGAKHAPKIMAEKDGETVKLFGWETKASGKEYMRFLRALAPALIEEIDRLGIRDRCLFHVSDEPNRSMTRSYKKAAKPVHELFGDFKIVDALSEYKLYAKGLIETPIPANDHVQKFIGRVPELWTYYCCSQAAHNVSNRFFAMPSMRNRVLGLQLYKFGVKGFLHWGYNFYFSQYSIREIDPFAVTDAGGAFSSGDSFVVYPGKDGTPLLSLRLPVFMDGLQDMRALQLLESLAGREKALAVLEEGLTKPLTFRDYPHEDEWLLDVRERVNRAISEYAGKAAKEEG</sequence>
<feature type="domain" description="Glycoside hydrolase 123 catalytic" evidence="1">
    <location>
        <begin position="165"/>
        <end position="496"/>
    </location>
</feature>
<dbReference type="InterPro" id="IPR025150">
    <property type="entry name" value="GH123_cat"/>
</dbReference>
<evidence type="ECO:0000313" key="3">
    <source>
        <dbReference type="Proteomes" id="UP000824071"/>
    </source>
</evidence>
<evidence type="ECO:0000259" key="1">
    <source>
        <dbReference type="Pfam" id="PF13320"/>
    </source>
</evidence>
<name>A0A9D1IHZ7_9FIRM</name>
<accession>A0A9D1IHZ7</accession>
<dbReference type="Pfam" id="PF13320">
    <property type="entry name" value="GH123_cat"/>
    <property type="match status" value="1"/>
</dbReference>
<reference evidence="2" key="2">
    <citation type="journal article" date="2021" name="PeerJ">
        <title>Extensive microbial diversity within the chicken gut microbiome revealed by metagenomics and culture.</title>
        <authorList>
            <person name="Gilroy R."/>
            <person name="Ravi A."/>
            <person name="Getino M."/>
            <person name="Pursley I."/>
            <person name="Horton D.L."/>
            <person name="Alikhan N.F."/>
            <person name="Baker D."/>
            <person name="Gharbi K."/>
            <person name="Hall N."/>
            <person name="Watson M."/>
            <person name="Adriaenssens E.M."/>
            <person name="Foster-Nyarko E."/>
            <person name="Jarju S."/>
            <person name="Secka A."/>
            <person name="Antonio M."/>
            <person name="Oren A."/>
            <person name="Chaudhuri R.R."/>
            <person name="La Ragione R."/>
            <person name="Hildebrand F."/>
            <person name="Pallen M.J."/>
        </authorList>
    </citation>
    <scope>NUCLEOTIDE SEQUENCE</scope>
    <source>
        <strain evidence="2">ChiGjej1B1-19959</strain>
    </source>
</reference>
<dbReference type="AlphaFoldDB" id="A0A9D1IHZ7"/>
<organism evidence="2 3">
    <name type="scientific">Candidatus Fimenecus excrementigallinarum</name>
    <dbReference type="NCBI Taxonomy" id="2840816"/>
    <lineage>
        <taxon>Bacteria</taxon>
        <taxon>Bacillati</taxon>
        <taxon>Bacillota</taxon>
        <taxon>Clostridia</taxon>
        <taxon>Candidatus Fimenecus</taxon>
    </lineage>
</organism>
<gene>
    <name evidence="2" type="ORF">IAC53_06065</name>
</gene>
<dbReference type="EMBL" id="DVMW01000036">
    <property type="protein sequence ID" value="HIU36149.1"/>
    <property type="molecule type" value="Genomic_DNA"/>
</dbReference>
<evidence type="ECO:0000313" key="2">
    <source>
        <dbReference type="EMBL" id="HIU36149.1"/>
    </source>
</evidence>
<reference evidence="2" key="1">
    <citation type="submission" date="2020-10" db="EMBL/GenBank/DDBJ databases">
        <authorList>
            <person name="Gilroy R."/>
        </authorList>
    </citation>
    <scope>NUCLEOTIDE SEQUENCE</scope>
    <source>
        <strain evidence="2">ChiGjej1B1-19959</strain>
    </source>
</reference>
<comment type="caution">
    <text evidence="2">The sequence shown here is derived from an EMBL/GenBank/DDBJ whole genome shotgun (WGS) entry which is preliminary data.</text>
</comment>
<proteinExistence type="predicted"/>
<dbReference type="Proteomes" id="UP000824071">
    <property type="component" value="Unassembled WGS sequence"/>
</dbReference>